<accession>A0A4V1YI86</accession>
<dbReference type="InterPro" id="IPR029039">
    <property type="entry name" value="Flavoprotein-like_sf"/>
</dbReference>
<dbReference type="AlphaFoldDB" id="A0A4V1YI86"/>
<comment type="caution">
    <text evidence="2">The sequence shown here is derived from an EMBL/GenBank/DDBJ whole genome shotgun (WGS) entry which is preliminary data.</text>
</comment>
<dbReference type="InterPro" id="IPR008254">
    <property type="entry name" value="Flavodoxin/NO_synth"/>
</dbReference>
<dbReference type="GO" id="GO:0010181">
    <property type="term" value="F:FMN binding"/>
    <property type="evidence" value="ECO:0007669"/>
    <property type="project" value="InterPro"/>
</dbReference>
<organism evidence="2 3">
    <name type="scientific">Bacteroides uniformis</name>
    <dbReference type="NCBI Taxonomy" id="820"/>
    <lineage>
        <taxon>Bacteria</taxon>
        <taxon>Pseudomonadati</taxon>
        <taxon>Bacteroidota</taxon>
        <taxon>Bacteroidia</taxon>
        <taxon>Bacteroidales</taxon>
        <taxon>Bacteroidaceae</taxon>
        <taxon>Bacteroides</taxon>
    </lineage>
</organism>
<name>A0A4V1YI86_BACUN</name>
<sequence length="180" mass="20110">MAQTKAGSNILIAYYSRRGNNYRNGEIVNLKVGNTEMVAGKILKLTGGDTFYIETVKLYPADYHETTQVAKRELNENARPAIRGKVADMQKYDVIYLGYPNWWGTMPMAVMTFLESYDFSGKTIIPFCTHEGSGLGSSVQDIKKVCPKAVVKQGLAIRGSNVNNSDRQVSEWVKNTKNNE</sequence>
<protein>
    <submittedName>
        <fullName evidence="2">Flavodoxin</fullName>
    </submittedName>
</protein>
<reference evidence="2 3" key="1">
    <citation type="journal article" date="2019" name="Nat. Med.">
        <title>A library of human gut bacterial isolates paired with longitudinal multiomics data enables mechanistic microbiome research.</title>
        <authorList>
            <person name="Poyet M."/>
            <person name="Groussin M."/>
            <person name="Gibbons S.M."/>
            <person name="Avila-Pacheco J."/>
            <person name="Jiang X."/>
            <person name="Kearney S.M."/>
            <person name="Perrotta A.R."/>
            <person name="Berdy B."/>
            <person name="Zhao S."/>
            <person name="Lieberman T.D."/>
            <person name="Swanson P.K."/>
            <person name="Smith M."/>
            <person name="Roesemann S."/>
            <person name="Alexander J.E."/>
            <person name="Rich S.A."/>
            <person name="Livny J."/>
            <person name="Vlamakis H."/>
            <person name="Clish C."/>
            <person name="Bullock K."/>
            <person name="Deik A."/>
            <person name="Scott J."/>
            <person name="Pierce K.A."/>
            <person name="Xavier R.J."/>
            <person name="Alm E.J."/>
        </authorList>
    </citation>
    <scope>NUCLEOTIDE SEQUENCE [LARGE SCALE GENOMIC DNA]</scope>
    <source>
        <strain evidence="2 3">BIOML-A6</strain>
    </source>
</reference>
<feature type="domain" description="Flavodoxin-like" evidence="1">
    <location>
        <begin position="33"/>
        <end position="175"/>
    </location>
</feature>
<dbReference type="SUPFAM" id="SSF52218">
    <property type="entry name" value="Flavoproteins"/>
    <property type="match status" value="1"/>
</dbReference>
<evidence type="ECO:0000259" key="1">
    <source>
        <dbReference type="Pfam" id="PF12682"/>
    </source>
</evidence>
<gene>
    <name evidence="2" type="ORF">GAP41_11470</name>
</gene>
<dbReference type="Gene3D" id="3.40.50.360">
    <property type="match status" value="1"/>
</dbReference>
<dbReference type="PANTHER" id="PTHR39201:SF1">
    <property type="entry name" value="FLAVODOXIN-LIKE DOMAIN-CONTAINING PROTEIN"/>
    <property type="match status" value="1"/>
</dbReference>
<dbReference type="EMBL" id="WCTM01000006">
    <property type="protein sequence ID" value="KAB4242434.1"/>
    <property type="molecule type" value="Genomic_DNA"/>
</dbReference>
<evidence type="ECO:0000313" key="3">
    <source>
        <dbReference type="Proteomes" id="UP000431575"/>
    </source>
</evidence>
<dbReference type="PANTHER" id="PTHR39201">
    <property type="entry name" value="EXPORTED PROTEIN-RELATED"/>
    <property type="match status" value="1"/>
</dbReference>
<dbReference type="Proteomes" id="UP000431575">
    <property type="component" value="Unassembled WGS sequence"/>
</dbReference>
<proteinExistence type="predicted"/>
<evidence type="ECO:0000313" key="2">
    <source>
        <dbReference type="EMBL" id="KAB4242434.1"/>
    </source>
</evidence>
<dbReference type="Pfam" id="PF12682">
    <property type="entry name" value="Flavodoxin_4"/>
    <property type="match status" value="1"/>
</dbReference>